<accession>E3GY74</accession>
<dbReference type="PANTHER" id="PTHR47861">
    <property type="entry name" value="FKBP-TYPE PEPTIDYL-PROLYL CIS-TRANS ISOMERASE SLYD"/>
    <property type="match status" value="1"/>
</dbReference>
<dbReference type="Gene3D" id="3.10.50.40">
    <property type="match status" value="1"/>
</dbReference>
<dbReference type="PANTHER" id="PTHR47861:SF2">
    <property type="entry name" value="LONG-TYPE PEPTIDYL-PROLYL CIS-TRANS ISOMERASE"/>
    <property type="match status" value="1"/>
</dbReference>
<comment type="catalytic activity">
    <reaction evidence="1 5 6">
        <text>[protein]-peptidylproline (omega=180) = [protein]-peptidylproline (omega=0)</text>
        <dbReference type="Rhea" id="RHEA:16237"/>
        <dbReference type="Rhea" id="RHEA-COMP:10747"/>
        <dbReference type="Rhea" id="RHEA-COMP:10748"/>
        <dbReference type="ChEBI" id="CHEBI:83833"/>
        <dbReference type="ChEBI" id="CHEBI:83834"/>
        <dbReference type="EC" id="5.2.1.8"/>
    </reaction>
</comment>
<dbReference type="HOGENOM" id="CLU_073526_1_0_2"/>
<feature type="domain" description="PPIase FKBP-type" evidence="7">
    <location>
        <begin position="6"/>
        <end position="95"/>
    </location>
</feature>
<dbReference type="Gene3D" id="3.30.70.2210">
    <property type="match status" value="1"/>
</dbReference>
<dbReference type="GO" id="GO:0003755">
    <property type="term" value="F:peptidyl-prolyl cis-trans isomerase activity"/>
    <property type="evidence" value="ECO:0007669"/>
    <property type="project" value="UniProtKB-UniRule"/>
</dbReference>
<name>E3GY74_METFV</name>
<dbReference type="Pfam" id="PF18046">
    <property type="entry name" value="FKBP26_C"/>
    <property type="match status" value="1"/>
</dbReference>
<dbReference type="EC" id="5.2.1.8" evidence="6"/>
<keyword evidence="9" id="KW-1185">Reference proteome</keyword>
<protein>
    <recommendedName>
        <fullName evidence="6">Peptidyl-prolyl cis-trans isomerase</fullName>
        <ecNumber evidence="6">5.2.1.8</ecNumber>
    </recommendedName>
</protein>
<dbReference type="InterPro" id="IPR001179">
    <property type="entry name" value="PPIase_FKBP_dom"/>
</dbReference>
<organism evidence="8 9">
    <name type="scientific">Methanothermus fervidus (strain ATCC 43054 / DSM 2088 / JCM 10308 / V24 S)</name>
    <dbReference type="NCBI Taxonomy" id="523846"/>
    <lineage>
        <taxon>Archaea</taxon>
        <taxon>Methanobacteriati</taxon>
        <taxon>Methanobacteriota</taxon>
        <taxon>Methanomada group</taxon>
        <taxon>Methanobacteria</taxon>
        <taxon>Methanobacteriales</taxon>
        <taxon>Methanothermaceae</taxon>
        <taxon>Methanothermus</taxon>
    </lineage>
</organism>
<dbReference type="InterPro" id="IPR040825">
    <property type="entry name" value="FKBP26_C"/>
</dbReference>
<dbReference type="Proteomes" id="UP000002315">
    <property type="component" value="Chromosome"/>
</dbReference>
<sequence>MTVKKGDFVELEFVGKIKETGEIFDTTDPKIAKDAGILKKNTVYRPLVVVVGKGQLIPGVDEALIGMKENEEKSIEVPPEKGFGKRDPKLVKLIPITELRKRGIKPKVGMRVTIDNAVGRIVNITGGRVRIDFNHPLAGKHLKLDLKVKKIIKDDKEKIKGIISMYYPNAKLEDINVEIKDGTVSIEVDDTFKFDNRPHSNITLTQARIAKEIWDNIEGVKRVEFISAFEKTKAKSTT</sequence>
<evidence type="ECO:0000256" key="2">
    <source>
        <dbReference type="ARBA" id="ARBA00006577"/>
    </source>
</evidence>
<comment type="similarity">
    <text evidence="2 6">Belongs to the FKBP-type PPIase family.</text>
</comment>
<evidence type="ECO:0000256" key="4">
    <source>
        <dbReference type="ARBA" id="ARBA00023235"/>
    </source>
</evidence>
<dbReference type="AlphaFoldDB" id="E3GY74"/>
<proteinExistence type="inferred from homology"/>
<evidence type="ECO:0000259" key="7">
    <source>
        <dbReference type="PROSITE" id="PS50059"/>
    </source>
</evidence>
<dbReference type="Pfam" id="PF00254">
    <property type="entry name" value="FKBP_C"/>
    <property type="match status" value="1"/>
</dbReference>
<keyword evidence="4 5" id="KW-0413">Isomerase</keyword>
<dbReference type="STRING" id="523846.Mfer_0456"/>
<dbReference type="InterPro" id="IPR048261">
    <property type="entry name" value="SlpA/SlyD-like_ins_sf"/>
</dbReference>
<evidence type="ECO:0000313" key="9">
    <source>
        <dbReference type="Proteomes" id="UP000002315"/>
    </source>
</evidence>
<keyword evidence="3 5" id="KW-0697">Rotamase</keyword>
<gene>
    <name evidence="8" type="ordered locus">Mfer_0456</name>
</gene>
<dbReference type="SUPFAM" id="SSF54534">
    <property type="entry name" value="FKBP-like"/>
    <property type="match status" value="1"/>
</dbReference>
<dbReference type="EMBL" id="CP002278">
    <property type="protein sequence ID" value="ADP77256.1"/>
    <property type="molecule type" value="Genomic_DNA"/>
</dbReference>
<evidence type="ECO:0000256" key="6">
    <source>
        <dbReference type="RuleBase" id="RU003915"/>
    </source>
</evidence>
<dbReference type="Gene3D" id="2.40.10.330">
    <property type="match status" value="1"/>
</dbReference>
<dbReference type="InterPro" id="IPR054016">
    <property type="entry name" value="FKBP26_IF"/>
</dbReference>
<dbReference type="InterPro" id="IPR046357">
    <property type="entry name" value="PPIase_dom_sf"/>
</dbReference>
<evidence type="ECO:0000256" key="1">
    <source>
        <dbReference type="ARBA" id="ARBA00000971"/>
    </source>
</evidence>
<dbReference type="PROSITE" id="PS50059">
    <property type="entry name" value="FKBP_PPIASE"/>
    <property type="match status" value="1"/>
</dbReference>
<evidence type="ECO:0000256" key="3">
    <source>
        <dbReference type="ARBA" id="ARBA00023110"/>
    </source>
</evidence>
<evidence type="ECO:0000256" key="5">
    <source>
        <dbReference type="PROSITE-ProRule" id="PRU00277"/>
    </source>
</evidence>
<dbReference type="Pfam" id="PF22199">
    <property type="entry name" value="FKBP26_IF"/>
    <property type="match status" value="1"/>
</dbReference>
<dbReference type="KEGG" id="mfv:Mfer_0456"/>
<evidence type="ECO:0000313" key="8">
    <source>
        <dbReference type="EMBL" id="ADP77256.1"/>
    </source>
</evidence>
<reference evidence="8 9" key="1">
    <citation type="journal article" date="2010" name="Stand. Genomic Sci.">
        <title>Complete genome sequence of Methanothermus fervidus type strain (V24S).</title>
        <authorList>
            <person name="Anderson I."/>
            <person name="Djao O.D."/>
            <person name="Misra M."/>
            <person name="Chertkov O."/>
            <person name="Nolan M."/>
            <person name="Lucas S."/>
            <person name="Lapidus A."/>
            <person name="Del Rio T.G."/>
            <person name="Tice H."/>
            <person name="Cheng J.F."/>
            <person name="Tapia R."/>
            <person name="Han C."/>
            <person name="Goodwin L."/>
            <person name="Pitluck S."/>
            <person name="Liolios K."/>
            <person name="Ivanova N."/>
            <person name="Mavromatis K."/>
            <person name="Mikhailova N."/>
            <person name="Pati A."/>
            <person name="Brambilla E."/>
            <person name="Chen A."/>
            <person name="Palaniappan K."/>
            <person name="Land M."/>
            <person name="Hauser L."/>
            <person name="Chang Y.J."/>
            <person name="Jeffries C.D."/>
            <person name="Sikorski J."/>
            <person name="Spring S."/>
            <person name="Rohde M."/>
            <person name="Eichinger K."/>
            <person name="Huber H."/>
            <person name="Wirth R."/>
            <person name="Goker M."/>
            <person name="Detter J.C."/>
            <person name="Woyke T."/>
            <person name="Bristow J."/>
            <person name="Eisen J.A."/>
            <person name="Markowitz V."/>
            <person name="Hugenholtz P."/>
            <person name="Klenk H.P."/>
            <person name="Kyrpides N.C."/>
        </authorList>
    </citation>
    <scope>NUCLEOTIDE SEQUENCE [LARGE SCALE GENOMIC DNA]</scope>
    <source>
        <strain evidence="9">ATCC 43054 / DSM 2088 / JCM 10308 / V24 S</strain>
    </source>
</reference>
<dbReference type="OrthoDB" id="8615at2157"/>